<proteinExistence type="predicted"/>
<keyword evidence="1" id="KW-0812">Transmembrane</keyword>
<organism evidence="2">
    <name type="scientific">Arundo donax</name>
    <name type="common">Giant reed</name>
    <name type="synonym">Donax arundinaceus</name>
    <dbReference type="NCBI Taxonomy" id="35708"/>
    <lineage>
        <taxon>Eukaryota</taxon>
        <taxon>Viridiplantae</taxon>
        <taxon>Streptophyta</taxon>
        <taxon>Embryophyta</taxon>
        <taxon>Tracheophyta</taxon>
        <taxon>Spermatophyta</taxon>
        <taxon>Magnoliopsida</taxon>
        <taxon>Liliopsida</taxon>
        <taxon>Poales</taxon>
        <taxon>Poaceae</taxon>
        <taxon>PACMAD clade</taxon>
        <taxon>Arundinoideae</taxon>
        <taxon>Arundineae</taxon>
        <taxon>Arundo</taxon>
    </lineage>
</organism>
<keyword evidence="1" id="KW-1133">Transmembrane helix</keyword>
<sequence>MEYDVVHRNLFSKIFQCAVDGIILVLISIQIVYCHLDL</sequence>
<protein>
    <submittedName>
        <fullName evidence="2">Uncharacterized protein</fullName>
    </submittedName>
</protein>
<accession>A0A0A9EFN1</accession>
<evidence type="ECO:0000313" key="2">
    <source>
        <dbReference type="EMBL" id="JAD99549.1"/>
    </source>
</evidence>
<dbReference type="AlphaFoldDB" id="A0A0A9EFN1"/>
<evidence type="ECO:0000256" key="1">
    <source>
        <dbReference type="SAM" id="Phobius"/>
    </source>
</evidence>
<reference evidence="2" key="1">
    <citation type="submission" date="2014-09" db="EMBL/GenBank/DDBJ databases">
        <authorList>
            <person name="Magalhaes I.L.F."/>
            <person name="Oliveira U."/>
            <person name="Santos F.R."/>
            <person name="Vidigal T.H.D.A."/>
            <person name="Brescovit A.D."/>
            <person name="Santos A.J."/>
        </authorList>
    </citation>
    <scope>NUCLEOTIDE SEQUENCE</scope>
    <source>
        <tissue evidence="2">Shoot tissue taken approximately 20 cm above the soil surface</tissue>
    </source>
</reference>
<keyword evidence="1" id="KW-0472">Membrane</keyword>
<dbReference type="EMBL" id="GBRH01198346">
    <property type="protein sequence ID" value="JAD99549.1"/>
    <property type="molecule type" value="Transcribed_RNA"/>
</dbReference>
<reference evidence="2" key="2">
    <citation type="journal article" date="2015" name="Data Brief">
        <title>Shoot transcriptome of the giant reed, Arundo donax.</title>
        <authorList>
            <person name="Barrero R.A."/>
            <person name="Guerrero F.D."/>
            <person name="Moolhuijzen P."/>
            <person name="Goolsby J.A."/>
            <person name="Tidwell J."/>
            <person name="Bellgard S.E."/>
            <person name="Bellgard M.I."/>
        </authorList>
    </citation>
    <scope>NUCLEOTIDE SEQUENCE</scope>
    <source>
        <tissue evidence="2">Shoot tissue taken approximately 20 cm above the soil surface</tissue>
    </source>
</reference>
<name>A0A0A9EFN1_ARUDO</name>
<feature type="transmembrane region" description="Helical" evidence="1">
    <location>
        <begin position="12"/>
        <end position="33"/>
    </location>
</feature>